<gene>
    <name evidence="2" type="ORF">PSACC_01119</name>
</gene>
<evidence type="ECO:0000256" key="1">
    <source>
        <dbReference type="ARBA" id="ARBA00010364"/>
    </source>
</evidence>
<dbReference type="STRING" id="1246581.A0A2H9TMV5"/>
<dbReference type="Pfam" id="PF02594">
    <property type="entry name" value="DUF167"/>
    <property type="match status" value="1"/>
</dbReference>
<accession>A0A2H9TMV5</accession>
<dbReference type="OrthoDB" id="244097at2759"/>
<dbReference type="PANTHER" id="PTHR13420:SF7">
    <property type="entry name" value="UPF0235 PROTEIN C15ORF40"/>
    <property type="match status" value="1"/>
</dbReference>
<dbReference type="AlphaFoldDB" id="A0A2H9TMV5"/>
<dbReference type="Proteomes" id="UP000240830">
    <property type="component" value="Unassembled WGS sequence"/>
</dbReference>
<dbReference type="PANTHER" id="PTHR13420">
    <property type="entry name" value="UPF0235 PROTEIN C15ORF40"/>
    <property type="match status" value="1"/>
</dbReference>
<organism evidence="2 3">
    <name type="scientific">Paramicrosporidium saccamoebae</name>
    <dbReference type="NCBI Taxonomy" id="1246581"/>
    <lineage>
        <taxon>Eukaryota</taxon>
        <taxon>Fungi</taxon>
        <taxon>Fungi incertae sedis</taxon>
        <taxon>Cryptomycota</taxon>
        <taxon>Cryptomycota incertae sedis</taxon>
        <taxon>Paramicrosporidium</taxon>
    </lineage>
</organism>
<sequence>MLSIGRMGQAARVVLPIQLRPDGRVQLRLHVKPGARQTQITDMTENAIGLQVAAPPREGAANEEVVRWVASILGLRPRQVELVAGLKSRDKTVLVEGLDEVAIRATLQTELDNKL</sequence>
<dbReference type="GO" id="GO:0005737">
    <property type="term" value="C:cytoplasm"/>
    <property type="evidence" value="ECO:0007669"/>
    <property type="project" value="TreeGrafter"/>
</dbReference>
<evidence type="ECO:0000313" key="3">
    <source>
        <dbReference type="Proteomes" id="UP000240830"/>
    </source>
</evidence>
<dbReference type="EMBL" id="MTSL01000082">
    <property type="protein sequence ID" value="PJF19066.1"/>
    <property type="molecule type" value="Genomic_DNA"/>
</dbReference>
<proteinExistence type="inferred from homology"/>
<dbReference type="NCBIfam" id="TIGR00251">
    <property type="entry name" value="DUF167 family protein"/>
    <property type="match status" value="1"/>
</dbReference>
<keyword evidence="3" id="KW-1185">Reference proteome</keyword>
<comment type="caution">
    <text evidence="2">The sequence shown here is derived from an EMBL/GenBank/DDBJ whole genome shotgun (WGS) entry which is preliminary data.</text>
</comment>
<comment type="similarity">
    <text evidence="1">Belongs to the UPF0235 family.</text>
</comment>
<evidence type="ECO:0000313" key="2">
    <source>
        <dbReference type="EMBL" id="PJF19066.1"/>
    </source>
</evidence>
<dbReference type="Gene3D" id="3.30.1200.10">
    <property type="entry name" value="YggU-like"/>
    <property type="match status" value="1"/>
</dbReference>
<name>A0A2H9TMV5_9FUNG</name>
<reference evidence="2 3" key="1">
    <citation type="submission" date="2016-10" db="EMBL/GenBank/DDBJ databases">
        <title>The genome of Paramicrosporidium saccamoebae is the missing link in understanding Cryptomycota and Microsporidia evolution.</title>
        <authorList>
            <person name="Quandt C.A."/>
            <person name="Beaudet D."/>
            <person name="Corsaro D."/>
            <person name="Michel R."/>
            <person name="Corradi N."/>
            <person name="James T."/>
        </authorList>
    </citation>
    <scope>NUCLEOTIDE SEQUENCE [LARGE SCALE GENOMIC DNA]</scope>
    <source>
        <strain evidence="2 3">KSL3</strain>
    </source>
</reference>
<dbReference type="HAMAP" id="MF_00634">
    <property type="entry name" value="UPF0235"/>
    <property type="match status" value="1"/>
</dbReference>
<protein>
    <submittedName>
        <fullName evidence="2">Uncharacterized protein</fullName>
    </submittedName>
</protein>
<dbReference type="SMART" id="SM01152">
    <property type="entry name" value="DUF167"/>
    <property type="match status" value="1"/>
</dbReference>
<dbReference type="InterPro" id="IPR036591">
    <property type="entry name" value="YggU-like_sf"/>
</dbReference>
<dbReference type="SUPFAM" id="SSF69786">
    <property type="entry name" value="YggU-like"/>
    <property type="match status" value="1"/>
</dbReference>
<dbReference type="InterPro" id="IPR003746">
    <property type="entry name" value="DUF167"/>
</dbReference>